<comment type="caution">
    <text evidence="1">The sequence shown here is derived from an EMBL/GenBank/DDBJ whole genome shotgun (WGS) entry which is preliminary data.</text>
</comment>
<evidence type="ECO:0000313" key="2">
    <source>
        <dbReference type="Proteomes" id="UP000219020"/>
    </source>
</evidence>
<name>A0A2A5T5G7_9GAMM</name>
<sequence length="39" mass="4629">MYQLMVNKLAWLIAYSFQLKKPSVKMTRLDKQVLMQILG</sequence>
<keyword evidence="2" id="KW-1185">Reference proteome</keyword>
<gene>
    <name evidence="1" type="ORF">BTN49_0947</name>
</gene>
<dbReference type="EMBL" id="NBYY01000010">
    <property type="protein sequence ID" value="PCS23350.1"/>
    <property type="molecule type" value="Genomic_DNA"/>
</dbReference>
<dbReference type="Proteomes" id="UP000219020">
    <property type="component" value="Unassembled WGS sequence"/>
</dbReference>
<dbReference type="AlphaFoldDB" id="A0A2A5T5G7"/>
<proteinExistence type="predicted"/>
<protein>
    <submittedName>
        <fullName evidence="1">Uncharacterized protein</fullName>
    </submittedName>
</protein>
<evidence type="ECO:0000313" key="1">
    <source>
        <dbReference type="EMBL" id="PCS23350.1"/>
    </source>
</evidence>
<organism evidence="1 2">
    <name type="scientific">Candidatus Enterovibrio escicola</name>
    <dbReference type="NCBI Taxonomy" id="1927127"/>
    <lineage>
        <taxon>Bacteria</taxon>
        <taxon>Pseudomonadati</taxon>
        <taxon>Pseudomonadota</taxon>
        <taxon>Gammaproteobacteria</taxon>
        <taxon>Vibrionales</taxon>
        <taxon>Vibrionaceae</taxon>
        <taxon>Enterovibrio</taxon>
    </lineage>
</organism>
<accession>A0A2A5T5G7</accession>
<reference evidence="2" key="1">
    <citation type="submission" date="2017-04" db="EMBL/GenBank/DDBJ databases">
        <title>Genome evolution of the luminous symbionts of deep sea anglerfish.</title>
        <authorList>
            <person name="Hendry T.A."/>
        </authorList>
    </citation>
    <scope>NUCLEOTIDE SEQUENCE [LARGE SCALE GENOMIC DNA]</scope>
</reference>